<evidence type="ECO:0000313" key="3">
    <source>
        <dbReference type="EMBL" id="GFO13258.1"/>
    </source>
</evidence>
<dbReference type="AlphaFoldDB" id="A0AAV4B3D3"/>
<dbReference type="Proteomes" id="UP000735302">
    <property type="component" value="Unassembled WGS sequence"/>
</dbReference>
<dbReference type="InterPro" id="IPR016187">
    <property type="entry name" value="CTDL_fold"/>
</dbReference>
<comment type="caution">
    <text evidence="3">The sequence shown here is derived from an EMBL/GenBank/DDBJ whole genome shotgun (WGS) entry which is preliminary data.</text>
</comment>
<sequence length="343" mass="36822">MHLYKKTKCCGSVIKPDQNVQISASPPAVEEGVTPHLTIKCAVAKPASKISLLSIILSRQPLQGNQEAMELASISSFDGGQVKNIDNTVAVLSGAIAAHDASFISMSYSRPSRNETGLYTCRANLMDELGHPQTSFSDVLVQEETSQLQTYASLVQGLSSQVQGAASCCANLSSSVADLEQTAKRLTIALDYVQTNLMFEMSSAYRGKVYYYSKYSVDGIDAAESSCEIMGGFLAEIQDSAEWTFVSTLLKNAAGKFPSRNVTLLGAQDSTAEGSWFWTHSKSPVTFTAWESGSPNDVNHTENCLGATFTGTKASWIDVSCDVSVTKIPSQRPDTGFLCEVPA</sequence>
<accession>A0AAV4B3D3</accession>
<dbReference type="SMART" id="SM00034">
    <property type="entry name" value="CLECT"/>
    <property type="match status" value="1"/>
</dbReference>
<keyword evidence="1" id="KW-0430">Lectin</keyword>
<evidence type="ECO:0000259" key="2">
    <source>
        <dbReference type="PROSITE" id="PS50041"/>
    </source>
</evidence>
<proteinExistence type="predicted"/>
<dbReference type="SUPFAM" id="SSF56436">
    <property type="entry name" value="C-type lectin-like"/>
    <property type="match status" value="1"/>
</dbReference>
<dbReference type="InterPro" id="IPR016186">
    <property type="entry name" value="C-type_lectin-like/link_sf"/>
</dbReference>
<dbReference type="CDD" id="cd00037">
    <property type="entry name" value="CLECT"/>
    <property type="match status" value="1"/>
</dbReference>
<gene>
    <name evidence="3" type="ORF">PoB_003976300</name>
</gene>
<keyword evidence="4" id="KW-1185">Reference proteome</keyword>
<dbReference type="Pfam" id="PF00059">
    <property type="entry name" value="Lectin_C"/>
    <property type="match status" value="1"/>
</dbReference>
<dbReference type="InterPro" id="IPR051663">
    <property type="entry name" value="CLec_Tetranectin-domain"/>
</dbReference>
<dbReference type="GO" id="GO:0030246">
    <property type="term" value="F:carbohydrate binding"/>
    <property type="evidence" value="ECO:0007669"/>
    <property type="project" value="UniProtKB-KW"/>
</dbReference>
<name>A0AAV4B3D3_9GAST</name>
<dbReference type="Gene3D" id="3.10.100.10">
    <property type="entry name" value="Mannose-Binding Protein A, subunit A"/>
    <property type="match status" value="1"/>
</dbReference>
<organism evidence="3 4">
    <name type="scientific">Plakobranchus ocellatus</name>
    <dbReference type="NCBI Taxonomy" id="259542"/>
    <lineage>
        <taxon>Eukaryota</taxon>
        <taxon>Metazoa</taxon>
        <taxon>Spiralia</taxon>
        <taxon>Lophotrochozoa</taxon>
        <taxon>Mollusca</taxon>
        <taxon>Gastropoda</taxon>
        <taxon>Heterobranchia</taxon>
        <taxon>Euthyneura</taxon>
        <taxon>Panpulmonata</taxon>
        <taxon>Sacoglossa</taxon>
        <taxon>Placobranchoidea</taxon>
        <taxon>Plakobranchidae</taxon>
        <taxon>Plakobranchus</taxon>
    </lineage>
</organism>
<dbReference type="PANTHER" id="PTHR22799:SF6">
    <property type="entry name" value="C-TYPE LECTIN DOMAIN FAMILY 4 MEMBER M-LIKE"/>
    <property type="match status" value="1"/>
</dbReference>
<dbReference type="EMBL" id="BLXT01004481">
    <property type="protein sequence ID" value="GFO13258.1"/>
    <property type="molecule type" value="Genomic_DNA"/>
</dbReference>
<dbReference type="PANTHER" id="PTHR22799">
    <property type="entry name" value="TETRANECTIN-RELATED"/>
    <property type="match status" value="1"/>
</dbReference>
<protein>
    <submittedName>
        <fullName evidence="3">C-type lectin</fullName>
    </submittedName>
</protein>
<evidence type="ECO:0000256" key="1">
    <source>
        <dbReference type="ARBA" id="ARBA00022734"/>
    </source>
</evidence>
<dbReference type="InterPro" id="IPR001304">
    <property type="entry name" value="C-type_lectin-like"/>
</dbReference>
<evidence type="ECO:0000313" key="4">
    <source>
        <dbReference type="Proteomes" id="UP000735302"/>
    </source>
</evidence>
<feature type="domain" description="C-type lectin" evidence="2">
    <location>
        <begin position="205"/>
        <end position="322"/>
    </location>
</feature>
<reference evidence="3 4" key="1">
    <citation type="journal article" date="2021" name="Elife">
        <title>Chloroplast acquisition without the gene transfer in kleptoplastic sea slugs, Plakobranchus ocellatus.</title>
        <authorList>
            <person name="Maeda T."/>
            <person name="Takahashi S."/>
            <person name="Yoshida T."/>
            <person name="Shimamura S."/>
            <person name="Takaki Y."/>
            <person name="Nagai Y."/>
            <person name="Toyoda A."/>
            <person name="Suzuki Y."/>
            <person name="Arimoto A."/>
            <person name="Ishii H."/>
            <person name="Satoh N."/>
            <person name="Nishiyama T."/>
            <person name="Hasebe M."/>
            <person name="Maruyama T."/>
            <person name="Minagawa J."/>
            <person name="Obokata J."/>
            <person name="Shigenobu S."/>
        </authorList>
    </citation>
    <scope>NUCLEOTIDE SEQUENCE [LARGE SCALE GENOMIC DNA]</scope>
</reference>
<dbReference type="PROSITE" id="PS50041">
    <property type="entry name" value="C_TYPE_LECTIN_2"/>
    <property type="match status" value="1"/>
</dbReference>